<feature type="compositionally biased region" description="Basic and acidic residues" evidence="3">
    <location>
        <begin position="562"/>
        <end position="583"/>
    </location>
</feature>
<comment type="subcellular location">
    <subcellularLocation>
        <location evidence="1">Nucleus</location>
    </subcellularLocation>
</comment>
<feature type="region of interest" description="Disordered" evidence="3">
    <location>
        <begin position="434"/>
        <end position="583"/>
    </location>
</feature>
<evidence type="ECO:0000256" key="2">
    <source>
        <dbReference type="ARBA" id="ARBA00023242"/>
    </source>
</evidence>
<dbReference type="InterPro" id="IPR002562">
    <property type="entry name" value="3'-5'_exonuclease_dom"/>
</dbReference>
<evidence type="ECO:0000256" key="3">
    <source>
        <dbReference type="SAM" id="MobiDB-lite"/>
    </source>
</evidence>
<dbReference type="Gene3D" id="3.30.420.10">
    <property type="entry name" value="Ribonuclease H-like superfamily/Ribonuclease H"/>
    <property type="match status" value="1"/>
</dbReference>
<dbReference type="InterPro" id="IPR045092">
    <property type="entry name" value="Rrp6-like"/>
</dbReference>
<dbReference type="EMBL" id="CAXLJM020000109">
    <property type="protein sequence ID" value="CAL8135783.1"/>
    <property type="molecule type" value="Genomic_DNA"/>
</dbReference>
<dbReference type="InterPro" id="IPR002121">
    <property type="entry name" value="HRDC_dom"/>
</dbReference>
<evidence type="ECO:0000256" key="1">
    <source>
        <dbReference type="ARBA" id="ARBA00004123"/>
    </source>
</evidence>
<evidence type="ECO:0000313" key="5">
    <source>
        <dbReference type="EMBL" id="CAL8135783.1"/>
    </source>
</evidence>
<dbReference type="InterPro" id="IPR010997">
    <property type="entry name" value="HRDC-like_sf"/>
</dbReference>
<feature type="domain" description="HRDC" evidence="4">
    <location>
        <begin position="295"/>
        <end position="377"/>
    </location>
</feature>
<feature type="compositionally biased region" description="Basic residues" evidence="3">
    <location>
        <begin position="507"/>
        <end position="522"/>
    </location>
</feature>
<dbReference type="Proteomes" id="UP001642540">
    <property type="component" value="Unassembled WGS sequence"/>
</dbReference>
<comment type="caution">
    <text evidence="5">The sequence shown here is derived from an EMBL/GenBank/DDBJ whole genome shotgun (WGS) entry which is preliminary data.</text>
</comment>
<dbReference type="PANTHER" id="PTHR12124:SF47">
    <property type="entry name" value="EXOSOME COMPONENT 10"/>
    <property type="match status" value="1"/>
</dbReference>
<dbReference type="SUPFAM" id="SSF53098">
    <property type="entry name" value="Ribonuclease H-like"/>
    <property type="match status" value="1"/>
</dbReference>
<dbReference type="InterPro" id="IPR012337">
    <property type="entry name" value="RNaseH-like_sf"/>
</dbReference>
<keyword evidence="6" id="KW-1185">Reference proteome</keyword>
<evidence type="ECO:0000313" key="6">
    <source>
        <dbReference type="Proteomes" id="UP001642540"/>
    </source>
</evidence>
<accession>A0ABP1RUA3</accession>
<reference evidence="5 6" key="1">
    <citation type="submission" date="2024-08" db="EMBL/GenBank/DDBJ databases">
        <authorList>
            <person name="Cucini C."/>
            <person name="Frati F."/>
        </authorList>
    </citation>
    <scope>NUCLEOTIDE SEQUENCE [LARGE SCALE GENOMIC DNA]</scope>
</reference>
<keyword evidence="2" id="KW-0539">Nucleus</keyword>
<sequence>MNSKQRRSQKFHLAKGKYPIAKVRPQDEFPAFMARRRVVNLKEKTASLHPYDENIWTWRPKPKLMEVREVEAKGKAMVVQNEVQFQQMMDDIKQQYEITVDLEGHTERCYNEMNVLIQVSTYYKDYIIHVPSCVNLIMRDLKPVFESFEIVKILHGAQNDIFSMQRDYDIFMCAVIDTQLVYNYCYGEPKKGHLIGFKDMAKDLLGASCPKDWDEGAGLADWRVFPLPEKLQLYAQYDSALLMKCWQILKKGLADGSWEDSPLNPIDKSNANTCKIVKLRRPSTAEEDKLGYNILPEETNHYNKLHSWRLQRAKIVDEKPKEVITGPELAKIVKMKPKTEIELRSVFRSKTIPRWLVDVTHEIINLIHPPVVEEIDDRRQETTIECHDSNSEEMECEQELPVEIYSRKVEEVEFEKEEDVFEIFAPLDSLIPSSPPQGVTKSHIRTVKAPQTVPLRRKKWISNPPQKPPQPKQKHLKLKRDTPRYVPRPEGVPRKRSKLTPEQKAYQTKRRSFNRRQRKQIKKLQVTVEFSDGSPPKSTFVGGMCDAQYPKVSTPHTTSGSRSERRDKRDHKQVNKITIEDRH</sequence>
<dbReference type="SMART" id="SM00474">
    <property type="entry name" value="35EXOc"/>
    <property type="match status" value="1"/>
</dbReference>
<evidence type="ECO:0000259" key="4">
    <source>
        <dbReference type="PROSITE" id="PS50967"/>
    </source>
</evidence>
<proteinExistence type="predicted"/>
<gene>
    <name evidence="5" type="ORF">ODALV1_LOCUS26138</name>
</gene>
<name>A0ABP1RUA3_9HEXA</name>
<dbReference type="PANTHER" id="PTHR12124">
    <property type="entry name" value="POLYMYOSITIS/SCLERODERMA AUTOANTIGEN-RELATED"/>
    <property type="match status" value="1"/>
</dbReference>
<dbReference type="SUPFAM" id="SSF47819">
    <property type="entry name" value="HRDC-like"/>
    <property type="match status" value="1"/>
</dbReference>
<dbReference type="InterPro" id="IPR044876">
    <property type="entry name" value="HRDC_dom_sf"/>
</dbReference>
<dbReference type="Pfam" id="PF01612">
    <property type="entry name" value="DNA_pol_A_exo1"/>
    <property type="match status" value="1"/>
</dbReference>
<dbReference type="InterPro" id="IPR036397">
    <property type="entry name" value="RNaseH_sf"/>
</dbReference>
<organism evidence="5 6">
    <name type="scientific">Orchesella dallaii</name>
    <dbReference type="NCBI Taxonomy" id="48710"/>
    <lineage>
        <taxon>Eukaryota</taxon>
        <taxon>Metazoa</taxon>
        <taxon>Ecdysozoa</taxon>
        <taxon>Arthropoda</taxon>
        <taxon>Hexapoda</taxon>
        <taxon>Collembola</taxon>
        <taxon>Entomobryomorpha</taxon>
        <taxon>Entomobryoidea</taxon>
        <taxon>Orchesellidae</taxon>
        <taxon>Orchesellinae</taxon>
        <taxon>Orchesella</taxon>
    </lineage>
</organism>
<dbReference type="Gene3D" id="1.10.150.80">
    <property type="entry name" value="HRDC domain"/>
    <property type="match status" value="1"/>
</dbReference>
<dbReference type="PROSITE" id="PS50967">
    <property type="entry name" value="HRDC"/>
    <property type="match status" value="1"/>
</dbReference>
<protein>
    <recommendedName>
        <fullName evidence="4">HRDC domain-containing protein</fullName>
    </recommendedName>
</protein>